<evidence type="ECO:0000313" key="3">
    <source>
        <dbReference type="EMBL" id="TFK54957.1"/>
    </source>
</evidence>
<feature type="coiled-coil region" evidence="1">
    <location>
        <begin position="595"/>
        <end position="675"/>
    </location>
</feature>
<keyword evidence="1" id="KW-0175">Coiled coil</keyword>
<dbReference type="STRING" id="5364.A0A5C3NDL5"/>
<protein>
    <submittedName>
        <fullName evidence="3">Uncharacterized protein</fullName>
    </submittedName>
</protein>
<dbReference type="GO" id="GO:0051726">
    <property type="term" value="P:regulation of cell cycle"/>
    <property type="evidence" value="ECO:0007669"/>
    <property type="project" value="TreeGrafter"/>
</dbReference>
<sequence length="856" mass="97173">MSIPDLARYLRQVLDDASDIQVTNHLAPLVEPLIAEYCSSPEPDTIRTRLDDELLTIHKDVLEHTSPRHLDIFLTALQDLQPILSPCSVISTWFDIILRPALRDPKLPDATVNRAKELIISALHRRSDDYSEKIREFRRRLLDLYLLDAHNEGSGEDVLEWAALDQDQRGKRTCWKENLEDTLARYSLEQPEDLFTEMNDCFAVPSTRQQLLVLLNCCASQDLFPSDAAAVLASHPLISSLLVSLLVDNSSTVCTSGLTVASKLLPIFAVHATDALKAMLPQLLAILARTICWKERQPTTPSLEDVEGDETSPEPSATALVLPRLRADLGWERLEMTFAASSAPSPHHYFTYIYYLFPCNTIRFLRSPLGYINGHSLPSPYTEPWEEIWDEDEIKSRSESILRGHVVHPRLLWSDATEELAQPRVWAQYSVSRIVGECSMLNVRDVSLALREKEPSSEGGATSQEKQEDETTQAAPHIVDLTSRPGCPRISMREMVATSLALKSVQEVEVVDMEAGWPSELFPSAGGSPSKRAISLPRGDDTSAAESGEQSNVVQAISALQREVLLLRNELNFEMWVNRENAKHIGHLHQDRILSRSAEVERQGLHNKLREYKSQVNRLRQELKQYKEQTAATKQMYVNWNQEQQNKLRASREQLKALQAQTTLLRNENKEAKAHLEAQKQLVGDAARKTFQLETTIKENQHKIDRLHDYERRIDQLTKMERLWEEDVNRGNEQARIIEGLISTYKKMELRLEAYEKTQIEMEEDARTARGRIQEVEARLSLAGQDKTTMRRYASEMEALTKDRTSLIGENKKLRAANDELRDDVQDLGHMVELLKAQVTGKKGLVSGSESNTPPL</sequence>
<reference evidence="3 4" key="1">
    <citation type="journal article" date="2019" name="Nat. Ecol. Evol.">
        <title>Megaphylogeny resolves global patterns of mushroom evolution.</title>
        <authorList>
            <person name="Varga T."/>
            <person name="Krizsan K."/>
            <person name="Foldi C."/>
            <person name="Dima B."/>
            <person name="Sanchez-Garcia M."/>
            <person name="Sanchez-Ramirez S."/>
            <person name="Szollosi G.J."/>
            <person name="Szarkandi J.G."/>
            <person name="Papp V."/>
            <person name="Albert L."/>
            <person name="Andreopoulos W."/>
            <person name="Angelini C."/>
            <person name="Antonin V."/>
            <person name="Barry K.W."/>
            <person name="Bougher N.L."/>
            <person name="Buchanan P."/>
            <person name="Buyck B."/>
            <person name="Bense V."/>
            <person name="Catcheside P."/>
            <person name="Chovatia M."/>
            <person name="Cooper J."/>
            <person name="Damon W."/>
            <person name="Desjardin D."/>
            <person name="Finy P."/>
            <person name="Geml J."/>
            <person name="Haridas S."/>
            <person name="Hughes K."/>
            <person name="Justo A."/>
            <person name="Karasinski D."/>
            <person name="Kautmanova I."/>
            <person name="Kiss B."/>
            <person name="Kocsube S."/>
            <person name="Kotiranta H."/>
            <person name="LaButti K.M."/>
            <person name="Lechner B.E."/>
            <person name="Liimatainen K."/>
            <person name="Lipzen A."/>
            <person name="Lukacs Z."/>
            <person name="Mihaltcheva S."/>
            <person name="Morgado L.N."/>
            <person name="Niskanen T."/>
            <person name="Noordeloos M.E."/>
            <person name="Ohm R.A."/>
            <person name="Ortiz-Santana B."/>
            <person name="Ovrebo C."/>
            <person name="Racz N."/>
            <person name="Riley R."/>
            <person name="Savchenko A."/>
            <person name="Shiryaev A."/>
            <person name="Soop K."/>
            <person name="Spirin V."/>
            <person name="Szebenyi C."/>
            <person name="Tomsovsky M."/>
            <person name="Tulloss R.E."/>
            <person name="Uehling J."/>
            <person name="Grigoriev I.V."/>
            <person name="Vagvolgyi C."/>
            <person name="Papp T."/>
            <person name="Martin F.M."/>
            <person name="Miettinen O."/>
            <person name="Hibbett D.S."/>
            <person name="Nagy L.G."/>
        </authorList>
    </citation>
    <scope>NUCLEOTIDE SEQUENCE [LARGE SCALE GENOMIC DNA]</scope>
    <source>
        <strain evidence="3 4">OMC1185</strain>
    </source>
</reference>
<organism evidence="3 4">
    <name type="scientific">Heliocybe sulcata</name>
    <dbReference type="NCBI Taxonomy" id="5364"/>
    <lineage>
        <taxon>Eukaryota</taxon>
        <taxon>Fungi</taxon>
        <taxon>Dikarya</taxon>
        <taxon>Basidiomycota</taxon>
        <taxon>Agaricomycotina</taxon>
        <taxon>Agaricomycetes</taxon>
        <taxon>Gloeophyllales</taxon>
        <taxon>Gloeophyllaceae</taxon>
        <taxon>Heliocybe</taxon>
    </lineage>
</organism>
<evidence type="ECO:0000256" key="1">
    <source>
        <dbReference type="SAM" id="Coils"/>
    </source>
</evidence>
<dbReference type="GO" id="GO:0032007">
    <property type="term" value="P:negative regulation of TOR signaling"/>
    <property type="evidence" value="ECO:0007669"/>
    <property type="project" value="TreeGrafter"/>
</dbReference>
<name>A0A5C3NDL5_9AGAM</name>
<dbReference type="Proteomes" id="UP000305948">
    <property type="component" value="Unassembled WGS sequence"/>
</dbReference>
<accession>A0A5C3NDL5</accession>
<feature type="region of interest" description="Disordered" evidence="2">
    <location>
        <begin position="520"/>
        <end position="550"/>
    </location>
</feature>
<dbReference type="PANTHER" id="PTHR15154">
    <property type="entry name" value="HAMARTIN"/>
    <property type="match status" value="1"/>
</dbReference>
<proteinExistence type="predicted"/>
<dbReference type="AlphaFoldDB" id="A0A5C3NDL5"/>
<evidence type="ECO:0000256" key="2">
    <source>
        <dbReference type="SAM" id="MobiDB-lite"/>
    </source>
</evidence>
<dbReference type="EMBL" id="ML213505">
    <property type="protein sequence ID" value="TFK54957.1"/>
    <property type="molecule type" value="Genomic_DNA"/>
</dbReference>
<dbReference type="PANTHER" id="PTHR15154:SF2">
    <property type="entry name" value="HAMARTIN"/>
    <property type="match status" value="1"/>
</dbReference>
<evidence type="ECO:0000313" key="4">
    <source>
        <dbReference type="Proteomes" id="UP000305948"/>
    </source>
</evidence>
<feature type="coiled-coil region" evidence="1">
    <location>
        <begin position="804"/>
        <end position="838"/>
    </location>
</feature>
<dbReference type="OrthoDB" id="28737at2759"/>
<dbReference type="InterPro" id="IPR007483">
    <property type="entry name" value="Hamartin"/>
</dbReference>
<feature type="coiled-coil region" evidence="1">
    <location>
        <begin position="700"/>
        <end position="779"/>
    </location>
</feature>
<gene>
    <name evidence="3" type="ORF">OE88DRAFT_1717047</name>
</gene>
<dbReference type="GO" id="GO:0033596">
    <property type="term" value="C:TSC1-TSC2 complex"/>
    <property type="evidence" value="ECO:0007669"/>
    <property type="project" value="TreeGrafter"/>
</dbReference>
<keyword evidence="4" id="KW-1185">Reference proteome</keyword>
<feature type="region of interest" description="Disordered" evidence="2">
    <location>
        <begin position="451"/>
        <end position="484"/>
    </location>
</feature>